<dbReference type="PROSITE" id="PS51278">
    <property type="entry name" value="GATASE_TYPE_2"/>
    <property type="match status" value="1"/>
</dbReference>
<sequence>MLGRCRVMCRVALYASAEDPGYLRYISRCFRLSSLNDFVLDRYRRGHRAHTHGWGYAYVYSSFNELGLSLYKTSLPITADGINMPLIPRHFDWIFMILHSRLTTEKSIDVLNSHPYYFHQPGKISIWLAHNGSLDKEKLAKDLNMESLTKNYSDSYFLTQWLGRNISSMDIEDFRSIIKDIVNKIAELGILKSALNFVAIVLDELEKKVLGLAINYIAEDYMNLFDYYTLYKADIGRKSVAIVSSTVALYLNKLYGFKAEPLSNRTIVIMYPHRESIEVEIH</sequence>
<evidence type="ECO:0000313" key="3">
    <source>
        <dbReference type="EMBL" id="HGQ35315.1"/>
    </source>
</evidence>
<evidence type="ECO:0000313" key="4">
    <source>
        <dbReference type="EMBL" id="HGQ64585.1"/>
    </source>
</evidence>
<reference evidence="4" key="1">
    <citation type="journal article" date="2020" name="mSystems">
        <title>Genome- and Community-Level Interaction Insights into Carbon Utilization and Element Cycling Functions of Hydrothermarchaeota in Hydrothermal Sediment.</title>
        <authorList>
            <person name="Zhou Z."/>
            <person name="Liu Y."/>
            <person name="Xu W."/>
            <person name="Pan J."/>
            <person name="Luo Z.H."/>
            <person name="Li M."/>
        </authorList>
    </citation>
    <scope>NUCLEOTIDE SEQUENCE [LARGE SCALE GENOMIC DNA]</scope>
    <source>
        <strain evidence="4">SpSt-637</strain>
        <strain evidence="3">SpSt-667</strain>
    </source>
</reference>
<dbReference type="Gene3D" id="3.60.20.10">
    <property type="entry name" value="Glutamine Phosphoribosylpyrophosphate, subunit 1, domain 1"/>
    <property type="match status" value="1"/>
</dbReference>
<name>A0A7C4NKX4_9CREN</name>
<protein>
    <recommendedName>
        <fullName evidence="2">Glutamine amidotransferase type-2 domain-containing protein</fullName>
    </recommendedName>
</protein>
<dbReference type="InterPro" id="IPR029055">
    <property type="entry name" value="Ntn_hydrolases_N"/>
</dbReference>
<accession>A0A7C4NKX4</accession>
<dbReference type="Pfam" id="PF13230">
    <property type="entry name" value="GATase_4"/>
    <property type="match status" value="1"/>
</dbReference>
<dbReference type="EMBL" id="DTBD01000039">
    <property type="protein sequence ID" value="HGQ64585.1"/>
    <property type="molecule type" value="Genomic_DNA"/>
</dbReference>
<dbReference type="EMBL" id="DTCK01000010">
    <property type="protein sequence ID" value="HGQ35315.1"/>
    <property type="molecule type" value="Genomic_DNA"/>
</dbReference>
<proteinExistence type="predicted"/>
<dbReference type="PANTHER" id="PTHR42824:SF1">
    <property type="entry name" value="GLUTAMINE AMIDOTRANSFERASE YAFJ-RELATED"/>
    <property type="match status" value="1"/>
</dbReference>
<dbReference type="InterPro" id="IPR026869">
    <property type="entry name" value="EgtC-like"/>
</dbReference>
<dbReference type="AlphaFoldDB" id="A0A7C4NKX4"/>
<dbReference type="PANTHER" id="PTHR42824">
    <property type="entry name" value="GLUTAMINE AMIDOTRANSFERASE"/>
    <property type="match status" value="1"/>
</dbReference>
<dbReference type="SUPFAM" id="SSF56235">
    <property type="entry name" value="N-terminal nucleophile aminohydrolases (Ntn hydrolases)"/>
    <property type="match status" value="1"/>
</dbReference>
<evidence type="ECO:0000259" key="2">
    <source>
        <dbReference type="PROSITE" id="PS51278"/>
    </source>
</evidence>
<keyword evidence="1" id="KW-0315">Glutamine amidotransferase</keyword>
<feature type="domain" description="Glutamine amidotransferase type-2" evidence="2">
    <location>
        <begin position="9"/>
        <end position="282"/>
    </location>
</feature>
<dbReference type="InterPro" id="IPR017932">
    <property type="entry name" value="GATase_2_dom"/>
</dbReference>
<organism evidence="4">
    <name type="scientific">Ignisphaera aggregans</name>
    <dbReference type="NCBI Taxonomy" id="334771"/>
    <lineage>
        <taxon>Archaea</taxon>
        <taxon>Thermoproteota</taxon>
        <taxon>Thermoprotei</taxon>
        <taxon>Desulfurococcales</taxon>
        <taxon>Desulfurococcaceae</taxon>
        <taxon>Ignisphaera</taxon>
    </lineage>
</organism>
<gene>
    <name evidence="4" type="ORF">ENU08_05010</name>
    <name evidence="3" type="ORF">ENU41_01370</name>
</gene>
<evidence type="ECO:0000256" key="1">
    <source>
        <dbReference type="ARBA" id="ARBA00022962"/>
    </source>
</evidence>
<comment type="caution">
    <text evidence="4">The sequence shown here is derived from an EMBL/GenBank/DDBJ whole genome shotgun (WGS) entry which is preliminary data.</text>
</comment>